<dbReference type="EMBL" id="JACIEJ010000014">
    <property type="protein sequence ID" value="MBB3988000.1"/>
    <property type="molecule type" value="Genomic_DNA"/>
</dbReference>
<dbReference type="Proteomes" id="UP000541426">
    <property type="component" value="Unassembled WGS sequence"/>
</dbReference>
<organism evidence="1 2">
    <name type="scientific">Sagittula marina</name>
    <dbReference type="NCBI Taxonomy" id="943940"/>
    <lineage>
        <taxon>Bacteria</taxon>
        <taxon>Pseudomonadati</taxon>
        <taxon>Pseudomonadota</taxon>
        <taxon>Alphaproteobacteria</taxon>
        <taxon>Rhodobacterales</taxon>
        <taxon>Roseobacteraceae</taxon>
        <taxon>Sagittula</taxon>
    </lineage>
</organism>
<evidence type="ECO:0000313" key="1">
    <source>
        <dbReference type="EMBL" id="MBB3988000.1"/>
    </source>
</evidence>
<protein>
    <submittedName>
        <fullName evidence="1">Uncharacterized protein</fullName>
    </submittedName>
</protein>
<name>A0A7W6DRP8_9RHOB</name>
<comment type="caution">
    <text evidence="1">The sequence shown here is derived from an EMBL/GenBank/DDBJ whole genome shotgun (WGS) entry which is preliminary data.</text>
</comment>
<proteinExistence type="predicted"/>
<accession>A0A7W6DRP8</accession>
<evidence type="ECO:0000313" key="2">
    <source>
        <dbReference type="Proteomes" id="UP000541426"/>
    </source>
</evidence>
<dbReference type="AlphaFoldDB" id="A0A7W6DRP8"/>
<dbReference type="RefSeq" id="WP_167688980.1">
    <property type="nucleotide sequence ID" value="NZ_BAABBZ010000055.1"/>
</dbReference>
<reference evidence="1 2" key="1">
    <citation type="submission" date="2020-08" db="EMBL/GenBank/DDBJ databases">
        <title>Genomic Encyclopedia of Type Strains, Phase IV (KMG-IV): sequencing the most valuable type-strain genomes for metagenomic binning, comparative biology and taxonomic classification.</title>
        <authorList>
            <person name="Goeker M."/>
        </authorList>
    </citation>
    <scope>NUCLEOTIDE SEQUENCE [LARGE SCALE GENOMIC DNA]</scope>
    <source>
        <strain evidence="1 2">DSM 102235</strain>
    </source>
</reference>
<sequence length="53" mass="6171">MFDHRAQLWRLVPPPRLEQVKAGERRQVGVKQRALSIDGFQGLNGMQWVQREG</sequence>
<keyword evidence="2" id="KW-1185">Reference proteome</keyword>
<gene>
    <name evidence="1" type="ORF">GGQ68_004354</name>
</gene>